<dbReference type="AlphaFoldDB" id="A0A1G4B806"/>
<comment type="caution">
    <text evidence="1">The sequence shown here is derived from an EMBL/GenBank/DDBJ whole genome shotgun (WGS) entry which is preliminary data.</text>
</comment>
<keyword evidence="2" id="KW-1185">Reference proteome</keyword>
<dbReference type="EMBL" id="MJBS01000056">
    <property type="protein sequence ID" value="OHE97547.1"/>
    <property type="molecule type" value="Genomic_DNA"/>
</dbReference>
<gene>
    <name evidence="1" type="ORF">CORC01_07162</name>
</gene>
<evidence type="ECO:0000313" key="1">
    <source>
        <dbReference type="EMBL" id="OHE97547.1"/>
    </source>
</evidence>
<reference evidence="1 2" key="1">
    <citation type="submission" date="2016-09" db="EMBL/GenBank/DDBJ databases">
        <authorList>
            <person name="Capua I."/>
            <person name="De Benedictis P."/>
            <person name="Joannis T."/>
            <person name="Lombin L.H."/>
            <person name="Cattoli G."/>
        </authorList>
    </citation>
    <scope>NUCLEOTIDE SEQUENCE [LARGE SCALE GENOMIC DNA]</scope>
    <source>
        <strain evidence="1 2">IMI 309357</strain>
    </source>
</reference>
<evidence type="ECO:0000313" key="2">
    <source>
        <dbReference type="Proteomes" id="UP000176998"/>
    </source>
</evidence>
<dbReference type="GeneID" id="34560310"/>
<dbReference type="Proteomes" id="UP000176998">
    <property type="component" value="Unassembled WGS sequence"/>
</dbReference>
<dbReference type="OrthoDB" id="5419105at2759"/>
<sequence length="132" mass="14858">MVAITDDEILVKTAYNSYDTTRNRLYLSQILMALWRREGKETSDLTYLGWENVNNDGVTDALEGARDFLDLGSTEGFTLTSSGTDEDIWDLFRYTSFGKVATRICGITGKRVRKIIVSNNRGADTVTWVMAL</sequence>
<accession>A0A1G4B806</accession>
<organism evidence="1 2">
    <name type="scientific">Colletotrichum orchidophilum</name>
    <dbReference type="NCBI Taxonomy" id="1209926"/>
    <lineage>
        <taxon>Eukaryota</taxon>
        <taxon>Fungi</taxon>
        <taxon>Dikarya</taxon>
        <taxon>Ascomycota</taxon>
        <taxon>Pezizomycotina</taxon>
        <taxon>Sordariomycetes</taxon>
        <taxon>Hypocreomycetidae</taxon>
        <taxon>Glomerellales</taxon>
        <taxon>Glomerellaceae</taxon>
        <taxon>Colletotrichum</taxon>
    </lineage>
</organism>
<proteinExistence type="predicted"/>
<protein>
    <submittedName>
        <fullName evidence="1">Uncharacterized protein</fullName>
    </submittedName>
</protein>
<name>A0A1G4B806_9PEZI</name>
<dbReference type="RefSeq" id="XP_022474700.1">
    <property type="nucleotide sequence ID" value="XM_022618800.1"/>
</dbReference>